<feature type="region of interest" description="Disordered" evidence="12">
    <location>
        <begin position="422"/>
        <end position="442"/>
    </location>
</feature>
<dbReference type="InterPro" id="IPR043145">
    <property type="entry name" value="Znf_ZZ_sf"/>
</dbReference>
<dbReference type="PROSITE" id="PS50135">
    <property type="entry name" value="ZF_ZZ_2"/>
    <property type="match status" value="1"/>
</dbReference>
<accession>A0A1X7VQW3</accession>
<keyword evidence="7" id="KW-0276">Fatty acid metabolism</keyword>
<dbReference type="GO" id="GO:0004467">
    <property type="term" value="F:long-chain fatty acid-CoA ligase activity"/>
    <property type="evidence" value="ECO:0007669"/>
    <property type="project" value="UniProtKB-EC"/>
</dbReference>
<dbReference type="InterPro" id="IPR009081">
    <property type="entry name" value="PP-bd_ACP"/>
</dbReference>
<dbReference type="InterPro" id="IPR010080">
    <property type="entry name" value="Thioester_reductase-like_dom"/>
</dbReference>
<dbReference type="InterPro" id="IPR042099">
    <property type="entry name" value="ANL_N_sf"/>
</dbReference>
<keyword evidence="7" id="KW-0443">Lipid metabolism</keyword>
<dbReference type="GO" id="GO:0005524">
    <property type="term" value="F:ATP binding"/>
    <property type="evidence" value="ECO:0007669"/>
    <property type="project" value="UniProtKB-KW"/>
</dbReference>
<evidence type="ECO:0000256" key="2">
    <source>
        <dbReference type="ARBA" id="ARBA00022553"/>
    </source>
</evidence>
<keyword evidence="9" id="KW-0067">ATP-binding</keyword>
<evidence type="ECO:0000256" key="1">
    <source>
        <dbReference type="ARBA" id="ARBA00022450"/>
    </source>
</evidence>
<sequence>MAGILKKTLQSLANLLPGREQRSSNDEIKEISEPYFGELQQYGCDGCGNRIEEGSKRYNCDDCPDSFDLCQSCYEKGEIVDEHVRNFDHLHTFTCETRSNAAIVREVMAEGTLEEILLRMFRCYADRPAIGTYIESRQRYEYISFKVLEQLVTSFAMSLYHVMSTSHAHLLGTNHTPLIALCSVVRLEWYIADYACALIGIPSVGITASSDKETISFILSQTETPLVVCSQDKLSIFASLASNGDTPGLKHIIVMDLNEGEDVAIMTGSVPPVGVTIWRLTEFLKKGKDQLINIASFKTDPEQIYTIAYTSGSTGTPKGCVFSRSLWLKHILSPSTIGFMGIKRIWFSFQPPSHMMERESFHMTLLGGYKAGIYRGTIEHLFDDMRMVRPTVITSTPRFFLTIYNKYQQALLEEYRQYLSKQDKPVSQTGTDEPPSPDSLDLSQAPYEVKDIVKDRFNEYFGGRERLIGVGGAAVPPPLIQFLSRVFNGLVQDGYGTTEAGGIAGGGYTYSGVHVKLRDVPEMGYLTTDIPPRGEICVKTDTMISGYYKNTKDTDEKFQDGYFCTGDIGTVDSIGQVTIIDRKKNIFKLSQGEFVAPEKLENIFENGSRLIEQVFIHGSIWRDGVIGLVVPHKDALEKWWIENNTIEEDSSVPDIKDLCTLRPVVDLFLSELRRVGEKHCLPGWEIPSSILLEPNPFSQENKLLTCTLKKSRPQLELRYREELERLYEEPSGDKKTSIKRSIEDNVMIHLISVMKNNGIPIPPSCSLSKYSTDDAPPINVSLTLTQMGGDSLAAMFLSNLIQDELGVAVPALKILKEPLSSLFYFVVSQISPSKALEFKDSPFSSQTGHASFESGPGRNDAEINWQRETSIHFLHVSSSVTKLSDRDDIPRELDDEERSEEVTKKENLTDDQIKILLTGSTGFLGRFILWNLLNSEKCGLVYCLCRGDNGKERLLNILKKLQVELSEMKGDKQGGGVEEKRRGKESSFSKMVSKLVVLSGDLGLVRLGLSEGDYNLIAREVDVVIHNGANVNHVLSYTDLKPTNVTSTKEILKLCSERIKHKYLHFVSSIGVLIEGGDETTEVKKDRLRHCSGYCQSKWVSEQLVLGAIDNGYIKGSLSRPGLIGAHSVTGHLNRTDWFYLLVCGLYHLKAYPSEWGTGKTLVIPVDTVAQAVVALSLNRISESNGLVYHLDNRESVVNFNDIIRSLEKAGPDSLKHQEESTFLKELEEEARKSYKDEVKGGQMELIIGLHLLLSRGQSPMPSSQPQISNSITSSYFSRHHGIELNTKLEGYADRYIAYLGRAGIL</sequence>
<dbReference type="SUPFAM" id="SSF57850">
    <property type="entry name" value="RING/U-box"/>
    <property type="match status" value="1"/>
</dbReference>
<dbReference type="Gene3D" id="3.40.50.720">
    <property type="entry name" value="NAD(P)-binding Rossmann-like Domain"/>
    <property type="match status" value="1"/>
</dbReference>
<feature type="domain" description="ZZ-type" evidence="13">
    <location>
        <begin position="39"/>
        <end position="101"/>
    </location>
</feature>
<keyword evidence="6 11" id="KW-0863">Zinc-finger</keyword>
<keyword evidence="1" id="KW-0596">Phosphopantetheine</keyword>
<dbReference type="EnsemblMetazoa" id="Aqu2.1.42289_001">
    <property type="protein sequence ID" value="Aqu2.1.42289_001"/>
    <property type="gene ID" value="Aqu2.1.42289"/>
</dbReference>
<proteinExistence type="predicted"/>
<name>A0A1X7VQW3_AMPQE</name>
<dbReference type="PANTHER" id="PTHR43272">
    <property type="entry name" value="LONG-CHAIN-FATTY-ACID--COA LIGASE"/>
    <property type="match status" value="1"/>
</dbReference>
<dbReference type="CDD" id="cd02249">
    <property type="entry name" value="ZZ"/>
    <property type="match status" value="1"/>
</dbReference>
<dbReference type="Pfam" id="PF00550">
    <property type="entry name" value="PP-binding"/>
    <property type="match status" value="1"/>
</dbReference>
<dbReference type="PROSITE" id="PS00455">
    <property type="entry name" value="AMP_BINDING"/>
    <property type="match status" value="1"/>
</dbReference>
<dbReference type="GO" id="GO:0008270">
    <property type="term" value="F:zinc ion binding"/>
    <property type="evidence" value="ECO:0007669"/>
    <property type="project" value="UniProtKB-KW"/>
</dbReference>
<dbReference type="Pfam" id="PF00569">
    <property type="entry name" value="ZZ"/>
    <property type="match status" value="1"/>
</dbReference>
<dbReference type="InterPro" id="IPR000433">
    <property type="entry name" value="Znf_ZZ"/>
</dbReference>
<evidence type="ECO:0000256" key="9">
    <source>
        <dbReference type="ARBA" id="ARBA00022840"/>
    </source>
</evidence>
<dbReference type="InterPro" id="IPR000873">
    <property type="entry name" value="AMP-dep_synth/lig_dom"/>
</dbReference>
<dbReference type="eggNOG" id="KOG1178">
    <property type="taxonomic scope" value="Eukaryota"/>
</dbReference>
<dbReference type="GO" id="GO:0016020">
    <property type="term" value="C:membrane"/>
    <property type="evidence" value="ECO:0007669"/>
    <property type="project" value="TreeGrafter"/>
</dbReference>
<dbReference type="InterPro" id="IPR013120">
    <property type="entry name" value="FAR_NAD-bd"/>
</dbReference>
<dbReference type="SUPFAM" id="SSF47336">
    <property type="entry name" value="ACP-like"/>
    <property type="match status" value="1"/>
</dbReference>
<dbReference type="OrthoDB" id="1700726at2759"/>
<dbReference type="EC" id="6.2.1.3" evidence="10"/>
<dbReference type="Gene3D" id="3.40.50.12780">
    <property type="entry name" value="N-terminal domain of ligase-like"/>
    <property type="match status" value="1"/>
</dbReference>
<keyword evidence="3" id="KW-0436">Ligase</keyword>
<evidence type="ECO:0000256" key="12">
    <source>
        <dbReference type="SAM" id="MobiDB-lite"/>
    </source>
</evidence>
<keyword evidence="2" id="KW-0597">Phosphoprotein</keyword>
<evidence type="ECO:0000256" key="4">
    <source>
        <dbReference type="ARBA" id="ARBA00022723"/>
    </source>
</evidence>
<evidence type="ECO:0000256" key="7">
    <source>
        <dbReference type="ARBA" id="ARBA00022832"/>
    </source>
</evidence>
<evidence type="ECO:0000256" key="8">
    <source>
        <dbReference type="ARBA" id="ARBA00022833"/>
    </source>
</evidence>
<evidence type="ECO:0000256" key="3">
    <source>
        <dbReference type="ARBA" id="ARBA00022598"/>
    </source>
</evidence>
<dbReference type="Pfam" id="PF00501">
    <property type="entry name" value="AMP-binding"/>
    <property type="match status" value="1"/>
</dbReference>
<evidence type="ECO:0000256" key="10">
    <source>
        <dbReference type="ARBA" id="ARBA00026121"/>
    </source>
</evidence>
<dbReference type="InterPro" id="IPR020845">
    <property type="entry name" value="AMP-binding_CS"/>
</dbReference>
<dbReference type="InParanoid" id="A0A1X7VQW3"/>
<reference evidence="14" key="1">
    <citation type="submission" date="2017-05" db="UniProtKB">
        <authorList>
            <consortium name="EnsemblMetazoa"/>
        </authorList>
    </citation>
    <scope>IDENTIFICATION</scope>
</reference>
<protein>
    <recommendedName>
        <fullName evidence="10">long-chain-fatty-acid--CoA ligase</fullName>
        <ecNumber evidence="10">6.2.1.3</ecNumber>
    </recommendedName>
</protein>
<keyword evidence="4" id="KW-0479">Metal-binding</keyword>
<dbReference type="SUPFAM" id="SSF51735">
    <property type="entry name" value="NAD(P)-binding Rossmann-fold domains"/>
    <property type="match status" value="1"/>
</dbReference>
<evidence type="ECO:0000256" key="5">
    <source>
        <dbReference type="ARBA" id="ARBA00022741"/>
    </source>
</evidence>
<dbReference type="Pfam" id="PF07993">
    <property type="entry name" value="NAD_binding_4"/>
    <property type="match status" value="1"/>
</dbReference>
<dbReference type="PANTHER" id="PTHR43272:SF33">
    <property type="entry name" value="AMP-BINDING DOMAIN-CONTAINING PROTEIN-RELATED"/>
    <property type="match status" value="1"/>
</dbReference>
<evidence type="ECO:0000256" key="6">
    <source>
        <dbReference type="ARBA" id="ARBA00022771"/>
    </source>
</evidence>
<evidence type="ECO:0000259" key="13">
    <source>
        <dbReference type="PROSITE" id="PS50135"/>
    </source>
</evidence>
<dbReference type="InterPro" id="IPR036291">
    <property type="entry name" value="NAD(P)-bd_dom_sf"/>
</dbReference>
<dbReference type="eggNOG" id="KOG1256">
    <property type="taxonomic scope" value="Eukaryota"/>
</dbReference>
<keyword evidence="8" id="KW-0862">Zinc</keyword>
<dbReference type="Gene3D" id="3.30.60.90">
    <property type="match status" value="1"/>
</dbReference>
<evidence type="ECO:0000313" key="14">
    <source>
        <dbReference type="EnsemblMetazoa" id="Aqu2.1.42289_001"/>
    </source>
</evidence>
<dbReference type="CDD" id="cd05235">
    <property type="entry name" value="SDR_e1"/>
    <property type="match status" value="1"/>
</dbReference>
<dbReference type="STRING" id="400682.A0A1X7VQW3"/>
<keyword evidence="5" id="KW-0547">Nucleotide-binding</keyword>
<dbReference type="InterPro" id="IPR036736">
    <property type="entry name" value="ACP-like_sf"/>
</dbReference>
<dbReference type="SUPFAM" id="SSF56801">
    <property type="entry name" value="Acetyl-CoA synthetase-like"/>
    <property type="match status" value="1"/>
</dbReference>
<evidence type="ECO:0000256" key="11">
    <source>
        <dbReference type="PROSITE-ProRule" id="PRU00228"/>
    </source>
</evidence>
<organism evidence="14">
    <name type="scientific">Amphimedon queenslandica</name>
    <name type="common">Sponge</name>
    <dbReference type="NCBI Taxonomy" id="400682"/>
    <lineage>
        <taxon>Eukaryota</taxon>
        <taxon>Metazoa</taxon>
        <taxon>Porifera</taxon>
        <taxon>Demospongiae</taxon>
        <taxon>Heteroscleromorpha</taxon>
        <taxon>Haplosclerida</taxon>
        <taxon>Niphatidae</taxon>
        <taxon>Amphimedon</taxon>
    </lineage>
</organism>